<name>A0A916WWZ8_9ACTN</name>
<proteinExistence type="predicted"/>
<feature type="region of interest" description="Disordered" evidence="1">
    <location>
        <begin position="1"/>
        <end position="29"/>
    </location>
</feature>
<feature type="compositionally biased region" description="Low complexity" evidence="1">
    <location>
        <begin position="1"/>
        <end position="24"/>
    </location>
</feature>
<gene>
    <name evidence="2" type="ORF">GCM10011489_30100</name>
</gene>
<reference evidence="2" key="1">
    <citation type="journal article" date="2014" name="Int. J. Syst. Evol. Microbiol.">
        <title>Complete genome sequence of Corynebacterium casei LMG S-19264T (=DSM 44701T), isolated from a smear-ripened cheese.</title>
        <authorList>
            <consortium name="US DOE Joint Genome Institute (JGI-PGF)"/>
            <person name="Walter F."/>
            <person name="Albersmeier A."/>
            <person name="Kalinowski J."/>
            <person name="Ruckert C."/>
        </authorList>
    </citation>
    <scope>NUCLEOTIDE SEQUENCE</scope>
    <source>
        <strain evidence="2">CGMCC 1.12827</strain>
    </source>
</reference>
<dbReference type="RefSeq" id="WP_188587404.1">
    <property type="nucleotide sequence ID" value="NZ_BMGC01000026.1"/>
</dbReference>
<reference evidence="2" key="2">
    <citation type="submission" date="2020-09" db="EMBL/GenBank/DDBJ databases">
        <authorList>
            <person name="Sun Q."/>
            <person name="Zhou Y."/>
        </authorList>
    </citation>
    <scope>NUCLEOTIDE SEQUENCE</scope>
    <source>
        <strain evidence="2">CGMCC 1.12827</strain>
    </source>
</reference>
<evidence type="ECO:0000313" key="3">
    <source>
        <dbReference type="Proteomes" id="UP000621454"/>
    </source>
</evidence>
<keyword evidence="3" id="KW-1185">Reference proteome</keyword>
<feature type="region of interest" description="Disordered" evidence="1">
    <location>
        <begin position="222"/>
        <end position="250"/>
    </location>
</feature>
<sequence>MTLSEGTAESTASAAIASATAESATTRHDREAVCRVTATRLVASDESWLIGEEKLGFRTANQYVWVLPRDPGVAAVQRLNHRLARGLLHRAITRPVVPVARPRWVRSSAVPMIVEIESVDDADVGALADRLLRGARLYPSSGQAWRLYTAPTSAGGRFVCLLVSHIVVDGEGLSRAVSAAASGAGAQLPQRHTSSGLAAVSADLVDAWRQLRSAVTAVCTMLGPHTGDGPPVATQSGPPERPTPPTSLSYDPARVCLATLDLDPELWDSRAAAYGGTPNTLFTAVAAGVRQRSTSPHGDPLRVNIAVSKRGGDDDHRANASGGVVVRHAARESPYDLTDLRAASKARLVEYARSGDDIPDDEHALVRLMPRRVLAAMLTRLPSPDLSVSNLGSLPDEVRTVFGVDPSRFVGRLLIRGPAGSEISLPGPGLSAWLVRYGDRMSLTLVAFPPIFTDEDEFRLRIEEELSAWGLGCTLW</sequence>
<protein>
    <submittedName>
        <fullName evidence="2">Uncharacterized protein</fullName>
    </submittedName>
</protein>
<dbReference type="Proteomes" id="UP000621454">
    <property type="component" value="Unassembled WGS sequence"/>
</dbReference>
<dbReference type="EMBL" id="BMGC01000026">
    <property type="protein sequence ID" value="GGB40507.1"/>
    <property type="molecule type" value="Genomic_DNA"/>
</dbReference>
<evidence type="ECO:0000313" key="2">
    <source>
        <dbReference type="EMBL" id="GGB40507.1"/>
    </source>
</evidence>
<organism evidence="2 3">
    <name type="scientific">Gordonia jinhuaensis</name>
    <dbReference type="NCBI Taxonomy" id="1517702"/>
    <lineage>
        <taxon>Bacteria</taxon>
        <taxon>Bacillati</taxon>
        <taxon>Actinomycetota</taxon>
        <taxon>Actinomycetes</taxon>
        <taxon>Mycobacteriales</taxon>
        <taxon>Gordoniaceae</taxon>
        <taxon>Gordonia</taxon>
    </lineage>
</organism>
<evidence type="ECO:0000256" key="1">
    <source>
        <dbReference type="SAM" id="MobiDB-lite"/>
    </source>
</evidence>
<dbReference type="AlphaFoldDB" id="A0A916WWZ8"/>
<comment type="caution">
    <text evidence="2">The sequence shown here is derived from an EMBL/GenBank/DDBJ whole genome shotgun (WGS) entry which is preliminary data.</text>
</comment>
<accession>A0A916WWZ8</accession>